<keyword evidence="1" id="KW-1185">Reference proteome</keyword>
<proteinExistence type="predicted"/>
<reference evidence="2" key="3">
    <citation type="submission" date="2025-08" db="UniProtKB">
        <authorList>
            <consortium name="RefSeq"/>
        </authorList>
    </citation>
    <scope>IDENTIFICATION</scope>
    <source>
        <strain evidence="2">NI907</strain>
    </source>
</reference>
<name>A0A6P8B6R2_PYRGI</name>
<sequence>MLCLTSHAKVGSVAFEYKKSVLLERYFWKTTSEPYSRLMHSNPSSYPNHRASRIPTLSSTCSKVLQHASFDFFRDGLMNK</sequence>
<dbReference type="AlphaFoldDB" id="A0A6P8B6R2"/>
<gene>
    <name evidence="2" type="ORF">PgNI_06337</name>
</gene>
<evidence type="ECO:0000313" key="1">
    <source>
        <dbReference type="Proteomes" id="UP000515153"/>
    </source>
</evidence>
<accession>A0A6P8B6R2</accession>
<dbReference type="RefSeq" id="XP_030982704.1">
    <property type="nucleotide sequence ID" value="XM_031126361.1"/>
</dbReference>
<reference evidence="2" key="2">
    <citation type="submission" date="2019-10" db="EMBL/GenBank/DDBJ databases">
        <authorList>
            <consortium name="NCBI Genome Project"/>
        </authorList>
    </citation>
    <scope>NUCLEOTIDE SEQUENCE</scope>
    <source>
        <strain evidence="2">NI907</strain>
    </source>
</reference>
<dbReference type="Proteomes" id="UP000515153">
    <property type="component" value="Chromosome I"/>
</dbReference>
<reference evidence="1 2" key="1">
    <citation type="journal article" date="2019" name="Mol. Biol. Evol.">
        <title>Blast fungal genomes show frequent chromosomal changes, gene gains and losses, and effector gene turnover.</title>
        <authorList>
            <person name="Gomez Luciano L.B."/>
            <person name="Jason Tsai I."/>
            <person name="Chuma I."/>
            <person name="Tosa Y."/>
            <person name="Chen Y.H."/>
            <person name="Li J.Y."/>
            <person name="Li M.Y."/>
            <person name="Jade Lu M.Y."/>
            <person name="Nakayashiki H."/>
            <person name="Li W.H."/>
        </authorList>
    </citation>
    <scope>NUCLEOTIDE SEQUENCE [LARGE SCALE GENOMIC DNA]</scope>
    <source>
        <strain evidence="1 2">NI907</strain>
    </source>
</reference>
<evidence type="ECO:0000313" key="2">
    <source>
        <dbReference type="RefSeq" id="XP_030982704.1"/>
    </source>
</evidence>
<protein>
    <submittedName>
        <fullName evidence="2">Uncharacterized protein</fullName>
    </submittedName>
</protein>
<dbReference type="KEGG" id="pgri:PgNI_06337"/>
<dbReference type="GeneID" id="41961270"/>
<organism evidence="1 2">
    <name type="scientific">Pyricularia grisea</name>
    <name type="common">Crabgrass-specific blast fungus</name>
    <name type="synonym">Magnaporthe grisea</name>
    <dbReference type="NCBI Taxonomy" id="148305"/>
    <lineage>
        <taxon>Eukaryota</taxon>
        <taxon>Fungi</taxon>
        <taxon>Dikarya</taxon>
        <taxon>Ascomycota</taxon>
        <taxon>Pezizomycotina</taxon>
        <taxon>Sordariomycetes</taxon>
        <taxon>Sordariomycetidae</taxon>
        <taxon>Magnaporthales</taxon>
        <taxon>Pyriculariaceae</taxon>
        <taxon>Pyricularia</taxon>
    </lineage>
</organism>